<evidence type="ECO:0000256" key="2">
    <source>
        <dbReference type="ARBA" id="ARBA00005879"/>
    </source>
</evidence>
<dbReference type="InterPro" id="IPR012382">
    <property type="entry name" value="CobI/CbiL"/>
</dbReference>
<dbReference type="Pfam" id="PF00590">
    <property type="entry name" value="TP_methylase"/>
    <property type="match status" value="1"/>
</dbReference>
<comment type="pathway">
    <text evidence="1">Cofactor biosynthesis; adenosylcobalamin biosynthesis.</text>
</comment>
<dbReference type="Gene3D" id="3.30.950.10">
    <property type="entry name" value="Methyltransferase, Cobalt-precorrin-4 Transmethylase, Domain 2"/>
    <property type="match status" value="1"/>
</dbReference>
<keyword evidence="4 9" id="KW-0489">Methyltransferase</keyword>
<comment type="similarity">
    <text evidence="2 7">Belongs to the precorrin methyltransferase family.</text>
</comment>
<comment type="caution">
    <text evidence="9">The sequence shown here is derived from an EMBL/GenBank/DDBJ whole genome shotgun (WGS) entry which is preliminary data.</text>
</comment>
<dbReference type="CDD" id="cd11645">
    <property type="entry name" value="Precorrin_2_C20_MT"/>
    <property type="match status" value="1"/>
</dbReference>
<dbReference type="InterPro" id="IPR000878">
    <property type="entry name" value="4pyrrol_Mease"/>
</dbReference>
<evidence type="ECO:0000256" key="6">
    <source>
        <dbReference type="ARBA" id="ARBA00022691"/>
    </source>
</evidence>
<evidence type="ECO:0000256" key="3">
    <source>
        <dbReference type="ARBA" id="ARBA00022573"/>
    </source>
</evidence>
<evidence type="ECO:0000259" key="8">
    <source>
        <dbReference type="Pfam" id="PF00590"/>
    </source>
</evidence>
<keyword evidence="6" id="KW-0949">S-adenosyl-L-methionine</keyword>
<dbReference type="PIRSF" id="PIRSF036427">
    <property type="entry name" value="Precrrn-2_mtase"/>
    <property type="match status" value="1"/>
</dbReference>
<dbReference type="PANTHER" id="PTHR43467">
    <property type="entry name" value="COBALT-PRECORRIN-2 C(20)-METHYLTRANSFERASE"/>
    <property type="match status" value="1"/>
</dbReference>
<name>A0A9D1TQ39_9BACT</name>
<evidence type="ECO:0000313" key="10">
    <source>
        <dbReference type="Proteomes" id="UP000886752"/>
    </source>
</evidence>
<keyword evidence="5 9" id="KW-0808">Transferase</keyword>
<feature type="domain" description="Tetrapyrrole methylase" evidence="8">
    <location>
        <begin position="8"/>
        <end position="217"/>
    </location>
</feature>
<dbReference type="PANTHER" id="PTHR43467:SF2">
    <property type="entry name" value="COBALT-PRECORRIN-2 C(20)-METHYLTRANSFERASE"/>
    <property type="match status" value="1"/>
</dbReference>
<dbReference type="AlphaFoldDB" id="A0A9D1TQ39"/>
<evidence type="ECO:0000256" key="5">
    <source>
        <dbReference type="ARBA" id="ARBA00022679"/>
    </source>
</evidence>
<accession>A0A9D1TQ39</accession>
<evidence type="ECO:0000256" key="1">
    <source>
        <dbReference type="ARBA" id="ARBA00004953"/>
    </source>
</evidence>
<sequence>MQPGTTGTLYGIGIGPGDPELLTLKAARLLRTCPVIFTVISAHVEDSTSETVVRSQHPRGRIVRLVFSMSMNREERCRQVQENARLIAEELGKGQDCAYTTLGDTLSYSTFGSVLPLVREILPDLRVEIVPGITSWSALAARAGQVLAERKERLTIIPSFTKDMAGTLTFEPGTSTILLKTYRTRDLLLQRVQEEQAKDSSLDVLYGENLTQSGEFLSRDPEAIARRPENYLSLMLVRKKAAGTTRN</sequence>
<dbReference type="InterPro" id="IPR035996">
    <property type="entry name" value="4pyrrol_Methylase_sf"/>
</dbReference>
<dbReference type="InterPro" id="IPR014777">
    <property type="entry name" value="4pyrrole_Mease_sub1"/>
</dbReference>
<organism evidence="9 10">
    <name type="scientific">Candidatus Desulfovibrio intestinipullorum</name>
    <dbReference type="NCBI Taxonomy" id="2838536"/>
    <lineage>
        <taxon>Bacteria</taxon>
        <taxon>Pseudomonadati</taxon>
        <taxon>Thermodesulfobacteriota</taxon>
        <taxon>Desulfovibrionia</taxon>
        <taxon>Desulfovibrionales</taxon>
        <taxon>Desulfovibrionaceae</taxon>
        <taxon>Desulfovibrio</taxon>
    </lineage>
</organism>
<gene>
    <name evidence="9" type="primary">cobI</name>
    <name evidence="9" type="ORF">H9894_02700</name>
</gene>
<dbReference type="InterPro" id="IPR006364">
    <property type="entry name" value="CobI/CbiL/CobIJ_dom"/>
</dbReference>
<dbReference type="GO" id="GO:0032259">
    <property type="term" value="P:methylation"/>
    <property type="evidence" value="ECO:0007669"/>
    <property type="project" value="UniProtKB-KW"/>
</dbReference>
<dbReference type="SUPFAM" id="SSF53790">
    <property type="entry name" value="Tetrapyrrole methylase"/>
    <property type="match status" value="1"/>
</dbReference>
<reference evidence="9" key="2">
    <citation type="submission" date="2021-04" db="EMBL/GenBank/DDBJ databases">
        <authorList>
            <person name="Gilroy R."/>
        </authorList>
    </citation>
    <scope>NUCLEOTIDE SEQUENCE</scope>
    <source>
        <strain evidence="9">ChiHecec2B26-446</strain>
    </source>
</reference>
<protein>
    <submittedName>
        <fullName evidence="9">Precorrin-2 C(20)-methyltransferase</fullName>
        <ecNumber evidence="9">2.1.1.130</ecNumber>
    </submittedName>
</protein>
<dbReference type="Proteomes" id="UP000886752">
    <property type="component" value="Unassembled WGS sequence"/>
</dbReference>
<dbReference type="InterPro" id="IPR014776">
    <property type="entry name" value="4pyrrole_Mease_sub2"/>
</dbReference>
<keyword evidence="3" id="KW-0169">Cobalamin biosynthesis</keyword>
<evidence type="ECO:0000256" key="4">
    <source>
        <dbReference type="ARBA" id="ARBA00022603"/>
    </source>
</evidence>
<dbReference type="GO" id="GO:0009236">
    <property type="term" value="P:cobalamin biosynthetic process"/>
    <property type="evidence" value="ECO:0007669"/>
    <property type="project" value="UniProtKB-UniRule"/>
</dbReference>
<dbReference type="EC" id="2.1.1.130" evidence="9"/>
<reference evidence="9" key="1">
    <citation type="journal article" date="2021" name="PeerJ">
        <title>Extensive microbial diversity within the chicken gut microbiome revealed by metagenomics and culture.</title>
        <authorList>
            <person name="Gilroy R."/>
            <person name="Ravi A."/>
            <person name="Getino M."/>
            <person name="Pursley I."/>
            <person name="Horton D.L."/>
            <person name="Alikhan N.F."/>
            <person name="Baker D."/>
            <person name="Gharbi K."/>
            <person name="Hall N."/>
            <person name="Watson M."/>
            <person name="Adriaenssens E.M."/>
            <person name="Foster-Nyarko E."/>
            <person name="Jarju S."/>
            <person name="Secka A."/>
            <person name="Antonio M."/>
            <person name="Oren A."/>
            <person name="Chaudhuri R.R."/>
            <person name="La Ragione R."/>
            <person name="Hildebrand F."/>
            <person name="Pallen M.J."/>
        </authorList>
    </citation>
    <scope>NUCLEOTIDE SEQUENCE</scope>
    <source>
        <strain evidence="9">ChiHecec2B26-446</strain>
    </source>
</reference>
<dbReference type="EMBL" id="DXHV01000032">
    <property type="protein sequence ID" value="HIW00081.1"/>
    <property type="molecule type" value="Genomic_DNA"/>
</dbReference>
<dbReference type="NCBIfam" id="TIGR01467">
    <property type="entry name" value="cobI_cbiL"/>
    <property type="match status" value="1"/>
</dbReference>
<evidence type="ECO:0000313" key="9">
    <source>
        <dbReference type="EMBL" id="HIW00081.1"/>
    </source>
</evidence>
<dbReference type="Gene3D" id="3.40.1010.10">
    <property type="entry name" value="Cobalt-precorrin-4 Transmethylase, Domain 1"/>
    <property type="match status" value="1"/>
</dbReference>
<proteinExistence type="inferred from homology"/>
<evidence type="ECO:0000256" key="7">
    <source>
        <dbReference type="PIRNR" id="PIRNR036427"/>
    </source>
</evidence>
<dbReference type="GO" id="GO:0030788">
    <property type="term" value="F:precorrin-2 C20-methyltransferase activity"/>
    <property type="evidence" value="ECO:0007669"/>
    <property type="project" value="UniProtKB-EC"/>
</dbReference>